<accession>A0ABP2E1S6</accession>
<keyword evidence="2" id="KW-1185">Reference proteome</keyword>
<evidence type="ECO:0000313" key="1">
    <source>
        <dbReference type="EMBL" id="EEQ06517.1"/>
    </source>
</evidence>
<protein>
    <submittedName>
        <fullName evidence="1">Uncharacterized protein</fullName>
    </submittedName>
</protein>
<gene>
    <name evidence="1" type="ORF">yberc0001_10760</name>
</gene>
<organism evidence="1 2">
    <name type="scientific">Yersinia bercovieri ATCC 43970</name>
    <dbReference type="NCBI Taxonomy" id="349968"/>
    <lineage>
        <taxon>Bacteria</taxon>
        <taxon>Pseudomonadati</taxon>
        <taxon>Pseudomonadota</taxon>
        <taxon>Gammaproteobacteria</taxon>
        <taxon>Enterobacterales</taxon>
        <taxon>Yersiniaceae</taxon>
        <taxon>Yersinia</taxon>
    </lineage>
</organism>
<comment type="caution">
    <text evidence="1">The sequence shown here is derived from an EMBL/GenBank/DDBJ whole genome shotgun (WGS) entry which is preliminary data.</text>
</comment>
<proteinExistence type="predicted"/>
<sequence length="49" mass="5268">MSGNGITNGALSLCVTLLVELLKCAGFHDFGQGPYGQVVNTLLLYRHVF</sequence>
<name>A0ABP2E1S6_YERBE</name>
<dbReference type="EMBL" id="AALC02000025">
    <property type="protein sequence ID" value="EEQ06517.1"/>
    <property type="molecule type" value="Genomic_DNA"/>
</dbReference>
<evidence type="ECO:0000313" key="2">
    <source>
        <dbReference type="Proteomes" id="UP000010319"/>
    </source>
</evidence>
<reference evidence="1" key="1">
    <citation type="submission" date="2008-12" db="EMBL/GenBank/DDBJ databases">
        <title>Annotation of the Yersinia bercovieri ATCC 43970 genome.</title>
        <authorList>
            <person name="Read T.D."/>
            <person name="Akmal A."/>
            <person name="Bishop-Lilly K."/>
            <person name="Chen P.E."/>
            <person name="Cook C."/>
            <person name="Kiley M.P."/>
            <person name="Lentz S."/>
            <person name="Mateczun A."/>
            <person name="Nagarajan N."/>
            <person name="Nolan N."/>
            <person name="Osborne B.I."/>
            <person name="Pop M."/>
            <person name="Sozhamannan S."/>
            <person name="Stewart A.C."/>
            <person name="Sulakvelidze A."/>
            <person name="Thomason B."/>
            <person name="Willner K."/>
            <person name="Zwick M.E."/>
        </authorList>
    </citation>
    <scope>NUCLEOTIDE SEQUENCE [LARGE SCALE GENOMIC DNA]</scope>
    <source>
        <strain evidence="1">ATCC 43970</strain>
    </source>
</reference>
<dbReference type="Proteomes" id="UP000010319">
    <property type="component" value="Unassembled WGS sequence"/>
</dbReference>